<dbReference type="Pfam" id="PF00097">
    <property type="entry name" value="zf-C3HC4"/>
    <property type="match status" value="1"/>
</dbReference>
<evidence type="ECO:0000256" key="12">
    <source>
        <dbReference type="PROSITE-ProRule" id="PRU00175"/>
    </source>
</evidence>
<dbReference type="CDD" id="cd22584">
    <property type="entry name" value="Rcat_RBR_unk"/>
    <property type="match status" value="1"/>
</dbReference>
<evidence type="ECO:0000256" key="9">
    <source>
        <dbReference type="ARBA" id="ARBA00022771"/>
    </source>
</evidence>
<evidence type="ECO:0000259" key="13">
    <source>
        <dbReference type="PROSITE" id="PS50089"/>
    </source>
</evidence>
<keyword evidence="7" id="KW-0479">Metal-binding</keyword>
<dbReference type="CDD" id="cd22582">
    <property type="entry name" value="BRcat_RBR_unk"/>
    <property type="match status" value="1"/>
</dbReference>
<dbReference type="GO" id="GO:0061630">
    <property type="term" value="F:ubiquitin protein ligase activity"/>
    <property type="evidence" value="ECO:0007669"/>
    <property type="project" value="UniProtKB-EC"/>
</dbReference>
<evidence type="ECO:0000313" key="15">
    <source>
        <dbReference type="EMBL" id="KAK1366997.1"/>
    </source>
</evidence>
<dbReference type="PROSITE" id="PS51873">
    <property type="entry name" value="TRIAD"/>
    <property type="match status" value="1"/>
</dbReference>
<dbReference type="InterPro" id="IPR013083">
    <property type="entry name" value="Znf_RING/FYVE/PHD"/>
</dbReference>
<comment type="catalytic activity">
    <reaction evidence="1">
        <text>[E2 ubiquitin-conjugating enzyme]-S-ubiquitinyl-L-cysteine + [acceptor protein]-L-lysine = [E2 ubiquitin-conjugating enzyme]-L-cysteine + [acceptor protein]-N(6)-ubiquitinyl-L-lysine.</text>
        <dbReference type="EC" id="2.3.2.31"/>
    </reaction>
</comment>
<keyword evidence="8" id="KW-0677">Repeat</keyword>
<keyword evidence="10" id="KW-0833">Ubl conjugation pathway</keyword>
<accession>A0AAD8HGH2</accession>
<dbReference type="PROSITE" id="PS50089">
    <property type="entry name" value="ZF_RING_2"/>
    <property type="match status" value="1"/>
</dbReference>
<evidence type="ECO:0000256" key="2">
    <source>
        <dbReference type="ARBA" id="ARBA00001947"/>
    </source>
</evidence>
<protein>
    <recommendedName>
        <fullName evidence="5">RBR-type E3 ubiquitin transferase</fullName>
        <ecNumber evidence="5">2.3.2.31</ecNumber>
    </recommendedName>
</protein>
<evidence type="ECO:0000256" key="5">
    <source>
        <dbReference type="ARBA" id="ARBA00012251"/>
    </source>
</evidence>
<comment type="similarity">
    <text evidence="4">Belongs to the RBR family. Ariadne subfamily.</text>
</comment>
<dbReference type="GO" id="GO:0016567">
    <property type="term" value="P:protein ubiquitination"/>
    <property type="evidence" value="ECO:0007669"/>
    <property type="project" value="InterPro"/>
</dbReference>
<dbReference type="Proteomes" id="UP001237642">
    <property type="component" value="Unassembled WGS sequence"/>
</dbReference>
<gene>
    <name evidence="15" type="ORF">POM88_042558</name>
</gene>
<evidence type="ECO:0000256" key="1">
    <source>
        <dbReference type="ARBA" id="ARBA00001798"/>
    </source>
</evidence>
<evidence type="ECO:0000256" key="8">
    <source>
        <dbReference type="ARBA" id="ARBA00022737"/>
    </source>
</evidence>
<dbReference type="SMART" id="SM00184">
    <property type="entry name" value="RING"/>
    <property type="match status" value="1"/>
</dbReference>
<dbReference type="SMART" id="SM00647">
    <property type="entry name" value="IBR"/>
    <property type="match status" value="2"/>
</dbReference>
<proteinExistence type="inferred from homology"/>
<dbReference type="SUPFAM" id="SSF57850">
    <property type="entry name" value="RING/U-box"/>
    <property type="match status" value="3"/>
</dbReference>
<comment type="cofactor">
    <cofactor evidence="2">
        <name>Zn(2+)</name>
        <dbReference type="ChEBI" id="CHEBI:29105"/>
    </cofactor>
</comment>
<dbReference type="InterPro" id="IPR031127">
    <property type="entry name" value="E3_UB_ligase_RBR"/>
</dbReference>
<name>A0AAD8HGH2_9APIA</name>
<evidence type="ECO:0000256" key="4">
    <source>
        <dbReference type="ARBA" id="ARBA00005884"/>
    </source>
</evidence>
<evidence type="ECO:0000259" key="14">
    <source>
        <dbReference type="PROSITE" id="PS51873"/>
    </source>
</evidence>
<evidence type="ECO:0000256" key="3">
    <source>
        <dbReference type="ARBA" id="ARBA00003976"/>
    </source>
</evidence>
<dbReference type="InterPro" id="IPR018957">
    <property type="entry name" value="Znf_C3HC4_RING-type"/>
</dbReference>
<evidence type="ECO:0000313" key="16">
    <source>
        <dbReference type="Proteomes" id="UP001237642"/>
    </source>
</evidence>
<reference evidence="15" key="1">
    <citation type="submission" date="2023-02" db="EMBL/GenBank/DDBJ databases">
        <title>Genome of toxic invasive species Heracleum sosnowskyi carries increased number of genes despite the absence of recent whole-genome duplications.</title>
        <authorList>
            <person name="Schelkunov M."/>
            <person name="Shtratnikova V."/>
            <person name="Makarenko M."/>
            <person name="Klepikova A."/>
            <person name="Omelchenko D."/>
            <person name="Novikova G."/>
            <person name="Obukhova E."/>
            <person name="Bogdanov V."/>
            <person name="Penin A."/>
            <person name="Logacheva M."/>
        </authorList>
    </citation>
    <scope>NUCLEOTIDE SEQUENCE</scope>
    <source>
        <strain evidence="15">Hsosn_3</strain>
        <tissue evidence="15">Leaf</tissue>
    </source>
</reference>
<dbReference type="EMBL" id="JAUIZM010000009">
    <property type="protein sequence ID" value="KAK1366997.1"/>
    <property type="molecule type" value="Genomic_DNA"/>
</dbReference>
<dbReference type="InterPro" id="IPR001841">
    <property type="entry name" value="Znf_RING"/>
</dbReference>
<dbReference type="EC" id="2.3.2.31" evidence="5"/>
<keyword evidence="16" id="KW-1185">Reference proteome</keyword>
<dbReference type="InterPro" id="IPR002867">
    <property type="entry name" value="IBR_dom"/>
</dbReference>
<comment type="function">
    <text evidence="3">Might act as an E3 ubiquitin-protein ligase, or as part of E3 complex, which accepts ubiquitin from specific E2 ubiquitin-conjugating enzymes and then transfers it to substrates.</text>
</comment>
<dbReference type="Pfam" id="PF01485">
    <property type="entry name" value="IBR"/>
    <property type="match status" value="2"/>
</dbReference>
<dbReference type="Gene3D" id="1.20.120.1750">
    <property type="match status" value="1"/>
</dbReference>
<feature type="domain" description="RING-type" evidence="14">
    <location>
        <begin position="167"/>
        <end position="370"/>
    </location>
</feature>
<keyword evidence="6" id="KW-0808">Transferase</keyword>
<sequence>MEKVTLSSLHALYSKGKNKSVEKIKLIRRRTLAIPAMLRQKSTPWMKPRLTNMREQQTSMSKKLRVPGNFIQKLKSVHCPLVAHCHQHTSILKEKVMLGSLLCALKINCLDLPEFDDPGNASPQLNTVDEAGIEEPETAEDMHIEKDPRASELDSEIEIASSSTNPSEILCEICMEYRETWQMFINSTCSHSFCYDCTRQYIETKVQDRVNIVTCPAVKCSTAIDSGACRWMLSEDIIIRWDESLCTSLIEESQKLYCPYRDCSMLLLNDSGEYIAETNCPVCQRSFCARCQVPWHSEFTCQEFVKLNRKKKRGDHLMVKKIAKKQNWRKCPSCKFYIEKTEGCDHITCRCSYEFCYRCGSEWSEEHVCF</sequence>
<reference evidence="15" key="2">
    <citation type="submission" date="2023-05" db="EMBL/GenBank/DDBJ databases">
        <authorList>
            <person name="Schelkunov M.I."/>
        </authorList>
    </citation>
    <scope>NUCLEOTIDE SEQUENCE</scope>
    <source>
        <strain evidence="15">Hsosn_3</strain>
        <tissue evidence="15">Leaf</tissue>
    </source>
</reference>
<organism evidence="15 16">
    <name type="scientific">Heracleum sosnowskyi</name>
    <dbReference type="NCBI Taxonomy" id="360622"/>
    <lineage>
        <taxon>Eukaryota</taxon>
        <taxon>Viridiplantae</taxon>
        <taxon>Streptophyta</taxon>
        <taxon>Embryophyta</taxon>
        <taxon>Tracheophyta</taxon>
        <taxon>Spermatophyta</taxon>
        <taxon>Magnoliopsida</taxon>
        <taxon>eudicotyledons</taxon>
        <taxon>Gunneridae</taxon>
        <taxon>Pentapetalae</taxon>
        <taxon>asterids</taxon>
        <taxon>campanulids</taxon>
        <taxon>Apiales</taxon>
        <taxon>Apiaceae</taxon>
        <taxon>Apioideae</taxon>
        <taxon>apioid superclade</taxon>
        <taxon>Tordylieae</taxon>
        <taxon>Tordyliinae</taxon>
        <taxon>Heracleum</taxon>
    </lineage>
</organism>
<feature type="domain" description="RING-type" evidence="13">
    <location>
        <begin position="171"/>
        <end position="219"/>
    </location>
</feature>
<keyword evidence="9 12" id="KW-0863">Zinc-finger</keyword>
<dbReference type="GO" id="GO:0008270">
    <property type="term" value="F:zinc ion binding"/>
    <property type="evidence" value="ECO:0007669"/>
    <property type="project" value="UniProtKB-KW"/>
</dbReference>
<dbReference type="InterPro" id="IPR044066">
    <property type="entry name" value="TRIAD_supradom"/>
</dbReference>
<dbReference type="PANTHER" id="PTHR11685">
    <property type="entry name" value="RBR FAMILY RING FINGER AND IBR DOMAIN-CONTAINING"/>
    <property type="match status" value="1"/>
</dbReference>
<dbReference type="AlphaFoldDB" id="A0AAD8HGH2"/>
<evidence type="ECO:0000256" key="10">
    <source>
        <dbReference type="ARBA" id="ARBA00022786"/>
    </source>
</evidence>
<dbReference type="Gene3D" id="3.30.40.10">
    <property type="entry name" value="Zinc/RING finger domain, C3HC4 (zinc finger)"/>
    <property type="match status" value="1"/>
</dbReference>
<evidence type="ECO:0000256" key="7">
    <source>
        <dbReference type="ARBA" id="ARBA00022723"/>
    </source>
</evidence>
<evidence type="ECO:0000256" key="6">
    <source>
        <dbReference type="ARBA" id="ARBA00022679"/>
    </source>
</evidence>
<comment type="caution">
    <text evidence="15">The sequence shown here is derived from an EMBL/GenBank/DDBJ whole genome shotgun (WGS) entry which is preliminary data.</text>
</comment>
<evidence type="ECO:0000256" key="11">
    <source>
        <dbReference type="ARBA" id="ARBA00022833"/>
    </source>
</evidence>
<keyword evidence="11" id="KW-0862">Zinc</keyword>
<dbReference type="FunFam" id="3.30.40.10:FF:000230">
    <property type="entry name" value="RBR-type E3 ubiquitin transferase"/>
    <property type="match status" value="1"/>
</dbReference>